<dbReference type="AlphaFoldDB" id="A0AAD7HJE3"/>
<feature type="region of interest" description="Disordered" evidence="1">
    <location>
        <begin position="204"/>
        <end position="223"/>
    </location>
</feature>
<keyword evidence="3" id="KW-1185">Reference proteome</keyword>
<dbReference type="EMBL" id="JARKIB010000223">
    <property type="protein sequence ID" value="KAJ7722092.1"/>
    <property type="molecule type" value="Genomic_DNA"/>
</dbReference>
<comment type="caution">
    <text evidence="2">The sequence shown here is derived from an EMBL/GenBank/DDBJ whole genome shotgun (WGS) entry which is preliminary data.</text>
</comment>
<proteinExistence type="predicted"/>
<dbReference type="Proteomes" id="UP001215598">
    <property type="component" value="Unassembled WGS sequence"/>
</dbReference>
<name>A0AAD7HJE3_9AGAR</name>
<gene>
    <name evidence="2" type="ORF">B0H16DRAFT_1473514</name>
</gene>
<organism evidence="2 3">
    <name type="scientific">Mycena metata</name>
    <dbReference type="NCBI Taxonomy" id="1033252"/>
    <lineage>
        <taxon>Eukaryota</taxon>
        <taxon>Fungi</taxon>
        <taxon>Dikarya</taxon>
        <taxon>Basidiomycota</taxon>
        <taxon>Agaricomycotina</taxon>
        <taxon>Agaricomycetes</taxon>
        <taxon>Agaricomycetidae</taxon>
        <taxon>Agaricales</taxon>
        <taxon>Marasmiineae</taxon>
        <taxon>Mycenaceae</taxon>
        <taxon>Mycena</taxon>
    </lineage>
</organism>
<evidence type="ECO:0000313" key="3">
    <source>
        <dbReference type="Proteomes" id="UP001215598"/>
    </source>
</evidence>
<accession>A0AAD7HJE3</accession>
<feature type="compositionally biased region" description="Basic and acidic residues" evidence="1">
    <location>
        <begin position="213"/>
        <end position="223"/>
    </location>
</feature>
<feature type="region of interest" description="Disordered" evidence="1">
    <location>
        <begin position="148"/>
        <end position="199"/>
    </location>
</feature>
<protein>
    <submittedName>
        <fullName evidence="2">Uncharacterized protein</fullName>
    </submittedName>
</protein>
<sequence length="223" mass="24340">MPLLNQIEVVICRHDSVKRRYDAVVADRATKLIVSPAAGVTQRPARSQFHSHWASLTPSPVRLMRSLFVDGYFGQATLSLSACKPTFALPLSMLVPICTLFLSTLRAIYTLLLAAPEYTAAPHVAFVGTHGQVDSHTHWAHIPKVQNNQEGGWQGRTNQRIKPGEGKESKTMGTVEGGKRSAPSEIRSHDTQISSSVDSIIDKGDTQIGMLTDKGDKQRWAGG</sequence>
<evidence type="ECO:0000256" key="1">
    <source>
        <dbReference type="SAM" id="MobiDB-lite"/>
    </source>
</evidence>
<feature type="compositionally biased region" description="Polar residues" evidence="1">
    <location>
        <begin position="148"/>
        <end position="160"/>
    </location>
</feature>
<evidence type="ECO:0000313" key="2">
    <source>
        <dbReference type="EMBL" id="KAJ7722092.1"/>
    </source>
</evidence>
<reference evidence="2" key="1">
    <citation type="submission" date="2023-03" db="EMBL/GenBank/DDBJ databases">
        <title>Massive genome expansion in bonnet fungi (Mycena s.s.) driven by repeated elements and novel gene families across ecological guilds.</title>
        <authorList>
            <consortium name="Lawrence Berkeley National Laboratory"/>
            <person name="Harder C.B."/>
            <person name="Miyauchi S."/>
            <person name="Viragh M."/>
            <person name="Kuo A."/>
            <person name="Thoen E."/>
            <person name="Andreopoulos B."/>
            <person name="Lu D."/>
            <person name="Skrede I."/>
            <person name="Drula E."/>
            <person name="Henrissat B."/>
            <person name="Morin E."/>
            <person name="Kohler A."/>
            <person name="Barry K."/>
            <person name="LaButti K."/>
            <person name="Morin E."/>
            <person name="Salamov A."/>
            <person name="Lipzen A."/>
            <person name="Mereny Z."/>
            <person name="Hegedus B."/>
            <person name="Baldrian P."/>
            <person name="Stursova M."/>
            <person name="Weitz H."/>
            <person name="Taylor A."/>
            <person name="Grigoriev I.V."/>
            <person name="Nagy L.G."/>
            <person name="Martin F."/>
            <person name="Kauserud H."/>
        </authorList>
    </citation>
    <scope>NUCLEOTIDE SEQUENCE</scope>
    <source>
        <strain evidence="2">CBHHK182m</strain>
    </source>
</reference>